<sequence>MKVSTGQKYTEKCELEQTCRLFLVLISTLILLTRRCEPFTLTFQGLYPLCINFIRHNMKRTALWKLMKIS</sequence>
<reference evidence="1" key="1">
    <citation type="submission" date="2012-12" db="EMBL/GenBank/DDBJ databases">
        <title>Identification and characterization of a phenylalanine ammonia-lyase gene family in Isatis indigotica Fort.</title>
        <authorList>
            <person name="Liu Q."/>
            <person name="Chen J."/>
            <person name="Zhou X."/>
            <person name="Di P."/>
            <person name="Xiao Y."/>
            <person name="Xuan H."/>
            <person name="Zhang L."/>
            <person name="Chen W."/>
        </authorList>
    </citation>
    <scope>NUCLEOTIDE SEQUENCE</scope>
    <source>
        <tissue evidence="1">Salivary gland</tissue>
    </source>
</reference>
<protein>
    <submittedName>
        <fullName evidence="1">Putative peptidase family m13</fullName>
    </submittedName>
</protein>
<dbReference type="EMBL" id="GADI01004004">
    <property type="protein sequence ID" value="JAA69804.1"/>
    <property type="molecule type" value="mRNA"/>
</dbReference>
<accession>A0A0K8RH29</accession>
<name>A0A0K8RH29_IXORI</name>
<evidence type="ECO:0000313" key="1">
    <source>
        <dbReference type="EMBL" id="JAA69804.1"/>
    </source>
</evidence>
<dbReference type="AlphaFoldDB" id="A0A0K8RH29"/>
<organism evidence="1">
    <name type="scientific">Ixodes ricinus</name>
    <name type="common">Common tick</name>
    <name type="synonym">Acarus ricinus</name>
    <dbReference type="NCBI Taxonomy" id="34613"/>
    <lineage>
        <taxon>Eukaryota</taxon>
        <taxon>Metazoa</taxon>
        <taxon>Ecdysozoa</taxon>
        <taxon>Arthropoda</taxon>
        <taxon>Chelicerata</taxon>
        <taxon>Arachnida</taxon>
        <taxon>Acari</taxon>
        <taxon>Parasitiformes</taxon>
        <taxon>Ixodida</taxon>
        <taxon>Ixodoidea</taxon>
        <taxon>Ixodidae</taxon>
        <taxon>Ixodinae</taxon>
        <taxon>Ixodes</taxon>
    </lineage>
</organism>
<proteinExistence type="evidence at transcript level"/>